<keyword evidence="3" id="KW-1185">Reference proteome</keyword>
<gene>
    <name evidence="2" type="ORF">SAMN02746011_01261</name>
</gene>
<keyword evidence="1" id="KW-1133">Transmembrane helix</keyword>
<protein>
    <submittedName>
        <fullName evidence="2">Uncharacterized protein</fullName>
    </submittedName>
</protein>
<organism evidence="2 3">
    <name type="scientific">Globicatella sulfidifaciens DSM 15739</name>
    <dbReference type="NCBI Taxonomy" id="1121925"/>
    <lineage>
        <taxon>Bacteria</taxon>
        <taxon>Bacillati</taxon>
        <taxon>Bacillota</taxon>
        <taxon>Bacilli</taxon>
        <taxon>Lactobacillales</taxon>
        <taxon>Aerococcaceae</taxon>
        <taxon>Globicatella</taxon>
    </lineage>
</organism>
<dbReference type="STRING" id="1121925.SAMN02746011_01261"/>
<dbReference type="RefSeq" id="WP_078756015.1">
    <property type="nucleotide sequence ID" value="NZ_FUWO01000010.1"/>
</dbReference>
<reference evidence="3" key="1">
    <citation type="submission" date="2017-02" db="EMBL/GenBank/DDBJ databases">
        <authorList>
            <person name="Varghese N."/>
            <person name="Submissions S."/>
        </authorList>
    </citation>
    <scope>NUCLEOTIDE SEQUENCE [LARGE SCALE GENOMIC DNA]</scope>
    <source>
        <strain evidence="3">DSM 15739</strain>
    </source>
</reference>
<evidence type="ECO:0000256" key="1">
    <source>
        <dbReference type="SAM" id="Phobius"/>
    </source>
</evidence>
<sequence length="125" mass="15218">MYPFSLSELMIYITPILMVYLIQKYFKAYLKFFKEWPLTMAIILIPLWVTSIYLLGWLIFDYNLVPFILFFSCFILGLQLYDYVRRIDHFTFKNYYLMASKLLFQHLSAFFLGLVILRFFTYFVG</sequence>
<dbReference type="Proteomes" id="UP000189941">
    <property type="component" value="Unassembled WGS sequence"/>
</dbReference>
<feature type="transmembrane region" description="Helical" evidence="1">
    <location>
        <begin position="6"/>
        <end position="26"/>
    </location>
</feature>
<dbReference type="EMBL" id="FUWO01000010">
    <property type="protein sequence ID" value="SJZ60127.1"/>
    <property type="molecule type" value="Genomic_DNA"/>
</dbReference>
<keyword evidence="1" id="KW-0472">Membrane</keyword>
<feature type="transmembrane region" description="Helical" evidence="1">
    <location>
        <begin position="38"/>
        <end position="58"/>
    </location>
</feature>
<evidence type="ECO:0000313" key="3">
    <source>
        <dbReference type="Proteomes" id="UP000189941"/>
    </source>
</evidence>
<evidence type="ECO:0000313" key="2">
    <source>
        <dbReference type="EMBL" id="SJZ60127.1"/>
    </source>
</evidence>
<feature type="transmembrane region" description="Helical" evidence="1">
    <location>
        <begin position="102"/>
        <end position="124"/>
    </location>
</feature>
<dbReference type="OrthoDB" id="2139234at2"/>
<accession>A0A1T4LZQ6</accession>
<dbReference type="AlphaFoldDB" id="A0A1T4LZQ6"/>
<keyword evidence="1" id="KW-0812">Transmembrane</keyword>
<name>A0A1T4LZQ6_9LACT</name>
<proteinExistence type="predicted"/>
<feature type="transmembrane region" description="Helical" evidence="1">
    <location>
        <begin position="64"/>
        <end position="81"/>
    </location>
</feature>